<dbReference type="Pfam" id="PF01381">
    <property type="entry name" value="HTH_3"/>
    <property type="match status" value="1"/>
</dbReference>
<protein>
    <submittedName>
        <fullName evidence="5">DNA-binding protein, virulence gene repressor RsaL</fullName>
    </submittedName>
</protein>
<evidence type="ECO:0000259" key="4">
    <source>
        <dbReference type="PROSITE" id="PS50943"/>
    </source>
</evidence>
<evidence type="ECO:0000313" key="5">
    <source>
        <dbReference type="EMBL" id="SUT88609.1"/>
    </source>
</evidence>
<feature type="domain" description="HTH cro/C1-type" evidence="4">
    <location>
        <begin position="45"/>
        <end position="88"/>
    </location>
</feature>
<evidence type="ECO:0000256" key="3">
    <source>
        <dbReference type="ARBA" id="ARBA00023163"/>
    </source>
</evidence>
<dbReference type="AlphaFoldDB" id="A0A380TMQ8"/>
<dbReference type="PANTHER" id="PTHR36511">
    <property type="entry name" value="MERR FAMILY BACTERIAL REGULATORY PROTEIN"/>
    <property type="match status" value="1"/>
</dbReference>
<dbReference type="OrthoDB" id="9799384at2"/>
<keyword evidence="6" id="KW-1185">Reference proteome</keyword>
<dbReference type="InterPro" id="IPR052359">
    <property type="entry name" value="HTH-type_reg/antitoxin"/>
</dbReference>
<accession>A0A380TMQ8</accession>
<evidence type="ECO:0000256" key="2">
    <source>
        <dbReference type="ARBA" id="ARBA00023125"/>
    </source>
</evidence>
<dbReference type="Proteomes" id="UP000254649">
    <property type="component" value="Unassembled WGS sequence"/>
</dbReference>
<dbReference type="Gene3D" id="1.10.260.40">
    <property type="entry name" value="lambda repressor-like DNA-binding domains"/>
    <property type="match status" value="1"/>
</dbReference>
<dbReference type="SUPFAM" id="SSF47413">
    <property type="entry name" value="lambda repressor-like DNA-binding domains"/>
    <property type="match status" value="1"/>
</dbReference>
<dbReference type="PROSITE" id="PS50943">
    <property type="entry name" value="HTH_CROC1"/>
    <property type="match status" value="1"/>
</dbReference>
<proteinExistence type="predicted"/>
<organism evidence="5 6">
    <name type="scientific">[Actinobacillus] rossii</name>
    <dbReference type="NCBI Taxonomy" id="123820"/>
    <lineage>
        <taxon>Bacteria</taxon>
        <taxon>Pseudomonadati</taxon>
        <taxon>Pseudomonadota</taxon>
        <taxon>Gammaproteobacteria</taxon>
        <taxon>Pasteurellales</taxon>
        <taxon>Pasteurellaceae</taxon>
    </lineage>
</organism>
<dbReference type="EMBL" id="UFRQ01000003">
    <property type="protein sequence ID" value="SUT88609.1"/>
    <property type="molecule type" value="Genomic_DNA"/>
</dbReference>
<keyword evidence="2 5" id="KW-0238">DNA-binding</keyword>
<name>A0A380TMQ8_9PAST</name>
<dbReference type="InterPro" id="IPR010982">
    <property type="entry name" value="Lambda_DNA-bd_dom_sf"/>
</dbReference>
<dbReference type="CDD" id="cd00093">
    <property type="entry name" value="HTH_XRE"/>
    <property type="match status" value="1"/>
</dbReference>
<gene>
    <name evidence="5" type="ORF">NCTC10801_00543</name>
</gene>
<dbReference type="PANTHER" id="PTHR36511:SF3">
    <property type="entry name" value="ANTITOXIN HIGA-2"/>
    <property type="match status" value="1"/>
</dbReference>
<dbReference type="GO" id="GO:0003677">
    <property type="term" value="F:DNA binding"/>
    <property type="evidence" value="ECO:0007669"/>
    <property type="project" value="UniProtKB-KW"/>
</dbReference>
<sequence>MTKRNLFEELKQGLEEIQAHQQGKITLTGYTLEHPEPLEIQADEIKAIRQELNLSQALFALKLRTSVRTYQGWEQGKSKPNQQAMLLLKMVQKSPKLLEQIASV</sequence>
<dbReference type="InterPro" id="IPR001387">
    <property type="entry name" value="Cro/C1-type_HTH"/>
</dbReference>
<evidence type="ECO:0000256" key="1">
    <source>
        <dbReference type="ARBA" id="ARBA00023015"/>
    </source>
</evidence>
<dbReference type="SMART" id="SM00530">
    <property type="entry name" value="HTH_XRE"/>
    <property type="match status" value="1"/>
</dbReference>
<evidence type="ECO:0000313" key="6">
    <source>
        <dbReference type="Proteomes" id="UP000254649"/>
    </source>
</evidence>
<reference evidence="5 6" key="1">
    <citation type="submission" date="2018-06" db="EMBL/GenBank/DDBJ databases">
        <authorList>
            <consortium name="Pathogen Informatics"/>
            <person name="Doyle S."/>
        </authorList>
    </citation>
    <scope>NUCLEOTIDE SEQUENCE [LARGE SCALE GENOMIC DNA]</scope>
    <source>
        <strain evidence="5 6">NCTC10801</strain>
    </source>
</reference>
<keyword evidence="1" id="KW-0805">Transcription regulation</keyword>
<keyword evidence="3" id="KW-0804">Transcription</keyword>